<proteinExistence type="predicted"/>
<feature type="signal peptide" evidence="2">
    <location>
        <begin position="1"/>
        <end position="18"/>
    </location>
</feature>
<keyword evidence="1" id="KW-1133">Transmembrane helix</keyword>
<sequence length="89" mass="9905">MAPIPFIAELASWFQALALDPTLSQPDTTGNLLLHRSSILERETAPNWVSWPPDDGSIAFWVGIFVAAPLLFVLATWVVWHCLYGTKPK</sequence>
<gene>
    <name evidence="3" type="ORF">KHLLAP_LOCUS10203</name>
</gene>
<protein>
    <submittedName>
        <fullName evidence="3">Uu.00g056350.m01.CDS01</fullName>
    </submittedName>
</protein>
<keyword evidence="2" id="KW-0732">Signal</keyword>
<name>A0AAI8VRH5_9PEZI</name>
<reference evidence="3" key="1">
    <citation type="submission" date="2023-10" db="EMBL/GenBank/DDBJ databases">
        <authorList>
            <person name="Hackl T."/>
        </authorList>
    </citation>
    <scope>NUCLEOTIDE SEQUENCE</scope>
</reference>
<organism evidence="3 4">
    <name type="scientific">Anthostomella pinea</name>
    <dbReference type="NCBI Taxonomy" id="933095"/>
    <lineage>
        <taxon>Eukaryota</taxon>
        <taxon>Fungi</taxon>
        <taxon>Dikarya</taxon>
        <taxon>Ascomycota</taxon>
        <taxon>Pezizomycotina</taxon>
        <taxon>Sordariomycetes</taxon>
        <taxon>Xylariomycetidae</taxon>
        <taxon>Xylariales</taxon>
        <taxon>Xylariaceae</taxon>
        <taxon>Anthostomella</taxon>
    </lineage>
</organism>
<dbReference type="AlphaFoldDB" id="A0AAI8VRH5"/>
<evidence type="ECO:0000313" key="3">
    <source>
        <dbReference type="EMBL" id="CAJ2509735.1"/>
    </source>
</evidence>
<dbReference type="EMBL" id="CAUWAG010000013">
    <property type="protein sequence ID" value="CAJ2509735.1"/>
    <property type="molecule type" value="Genomic_DNA"/>
</dbReference>
<evidence type="ECO:0000313" key="4">
    <source>
        <dbReference type="Proteomes" id="UP001295740"/>
    </source>
</evidence>
<accession>A0AAI8VRH5</accession>
<keyword evidence="4" id="KW-1185">Reference proteome</keyword>
<feature type="chain" id="PRO_5042607614" evidence="2">
    <location>
        <begin position="19"/>
        <end position="89"/>
    </location>
</feature>
<evidence type="ECO:0000256" key="1">
    <source>
        <dbReference type="SAM" id="Phobius"/>
    </source>
</evidence>
<feature type="transmembrane region" description="Helical" evidence="1">
    <location>
        <begin position="58"/>
        <end position="80"/>
    </location>
</feature>
<comment type="caution">
    <text evidence="3">The sequence shown here is derived from an EMBL/GenBank/DDBJ whole genome shotgun (WGS) entry which is preliminary data.</text>
</comment>
<evidence type="ECO:0000256" key="2">
    <source>
        <dbReference type="SAM" id="SignalP"/>
    </source>
</evidence>
<keyword evidence="1" id="KW-0812">Transmembrane</keyword>
<keyword evidence="1" id="KW-0472">Membrane</keyword>
<dbReference type="Proteomes" id="UP001295740">
    <property type="component" value="Unassembled WGS sequence"/>
</dbReference>